<gene>
    <name evidence="2" type="ORF">DEACI_1317</name>
    <name evidence="3" type="ORF">DEACI_3929</name>
</gene>
<evidence type="ECO:0000313" key="3">
    <source>
        <dbReference type="EMBL" id="CEJ09445.1"/>
    </source>
</evidence>
<feature type="region of interest" description="Disordered" evidence="1">
    <location>
        <begin position="78"/>
        <end position="98"/>
    </location>
</feature>
<keyword evidence="4" id="KW-1185">Reference proteome</keyword>
<dbReference type="Proteomes" id="UP001071230">
    <property type="component" value="Unassembled WGS sequence"/>
</dbReference>
<dbReference type="Proteomes" id="UP000836597">
    <property type="component" value="Chromosome"/>
</dbReference>
<organism evidence="2">
    <name type="scientific">Acididesulfobacillus acetoxydans</name>
    <dbReference type="NCBI Taxonomy" id="1561005"/>
    <lineage>
        <taxon>Bacteria</taxon>
        <taxon>Bacillati</taxon>
        <taxon>Bacillota</taxon>
        <taxon>Clostridia</taxon>
        <taxon>Eubacteriales</taxon>
        <taxon>Peptococcaceae</taxon>
        <taxon>Acididesulfobacillus</taxon>
    </lineage>
</organism>
<dbReference type="RefSeq" id="WP_240984305.1">
    <property type="nucleotide sequence ID" value="NZ_CDGJ01000132.1"/>
</dbReference>
<reference evidence="3" key="1">
    <citation type="submission" date="2014-11" db="EMBL/GenBank/DDBJ databases">
        <authorList>
            <person name="Hornung B.V."/>
        </authorList>
    </citation>
    <scope>NUCLEOTIDE SEQUENCE</scope>
    <source>
        <strain evidence="3">INE</strain>
    </source>
</reference>
<protein>
    <submittedName>
        <fullName evidence="2">Uncharacterized protein</fullName>
    </submittedName>
</protein>
<sequence length="98" mass="10773">MTQFDAEATPMLNAFTFKPNFTPYKVVQPTYNVNAKNGQNAPMAAVANKMIWNVEDANNDTQFNKMLWAATKGNVPYPVVHHTDGSPDSEPQAPDSDG</sequence>
<dbReference type="EMBL" id="LR746496">
    <property type="protein sequence ID" value="CAA7600664.1"/>
    <property type="molecule type" value="Genomic_DNA"/>
</dbReference>
<dbReference type="EMBL" id="CDGJ01000132">
    <property type="protein sequence ID" value="CEJ09445.1"/>
    <property type="molecule type" value="Genomic_DNA"/>
</dbReference>
<proteinExistence type="predicted"/>
<dbReference type="KEGG" id="aacx:DEACI_1317"/>
<evidence type="ECO:0000313" key="2">
    <source>
        <dbReference type="EMBL" id="CAA7600664.1"/>
    </source>
</evidence>
<dbReference type="AlphaFoldDB" id="A0A8S0WMM3"/>
<accession>A0A8S0WMM3</accession>
<name>A0A8S0WMM3_9FIRM</name>
<evidence type="ECO:0000256" key="1">
    <source>
        <dbReference type="SAM" id="MobiDB-lite"/>
    </source>
</evidence>
<reference evidence="2" key="2">
    <citation type="submission" date="2020-01" db="EMBL/GenBank/DDBJ databases">
        <authorList>
            <person name="Hornung B."/>
        </authorList>
    </citation>
    <scope>NUCLEOTIDE SEQUENCE</scope>
    <source>
        <strain evidence="2">PacBioINE</strain>
    </source>
</reference>
<evidence type="ECO:0000313" key="4">
    <source>
        <dbReference type="Proteomes" id="UP001071230"/>
    </source>
</evidence>